<feature type="domain" description="FBD" evidence="2">
    <location>
        <begin position="432"/>
        <end position="456"/>
    </location>
</feature>
<dbReference type="SUPFAM" id="SSF81383">
    <property type="entry name" value="F-box domain"/>
    <property type="match status" value="1"/>
</dbReference>
<dbReference type="InterPro" id="IPR001810">
    <property type="entry name" value="F-box_dom"/>
</dbReference>
<dbReference type="InterPro" id="IPR055411">
    <property type="entry name" value="LRR_FXL15/At3g58940/PEG3-like"/>
</dbReference>
<feature type="domain" description="F-box/LRR-repeat protein 15/At3g58940/PEG3-like LRR" evidence="3">
    <location>
        <begin position="121"/>
        <end position="280"/>
    </location>
</feature>
<organism evidence="4 6">
    <name type="scientific">Liquidambar formosana</name>
    <name type="common">Formosan gum</name>
    <dbReference type="NCBI Taxonomy" id="63359"/>
    <lineage>
        <taxon>Eukaryota</taxon>
        <taxon>Viridiplantae</taxon>
        <taxon>Streptophyta</taxon>
        <taxon>Embryophyta</taxon>
        <taxon>Tracheophyta</taxon>
        <taxon>Spermatophyta</taxon>
        <taxon>Magnoliopsida</taxon>
        <taxon>eudicotyledons</taxon>
        <taxon>Gunneridae</taxon>
        <taxon>Pentapetalae</taxon>
        <taxon>Saxifragales</taxon>
        <taxon>Altingiaceae</taxon>
        <taxon>Liquidambar</taxon>
    </lineage>
</organism>
<evidence type="ECO:0008006" key="7">
    <source>
        <dbReference type="Google" id="ProtNLM"/>
    </source>
</evidence>
<reference evidence="4" key="2">
    <citation type="submission" date="2024-04" db="EMBL/GenBank/DDBJ databases">
        <authorList>
            <person name="Xu W."/>
            <person name="Ren C."/>
        </authorList>
    </citation>
    <scope>NUCLEOTIDE SEQUENCE</scope>
    <source>
        <strain evidence="4">Hangzhou</strain>
        <tissue evidence="4">Leaves</tissue>
    </source>
</reference>
<protein>
    <recommendedName>
        <fullName evidence="7">F-box domain-containing protein</fullName>
    </recommendedName>
</protein>
<accession>A0AAP0S076</accession>
<comment type="caution">
    <text evidence="4">The sequence shown here is derived from an EMBL/GenBank/DDBJ whole genome shotgun (WGS) entry which is preliminary data.</text>
</comment>
<keyword evidence="6" id="KW-1185">Reference proteome</keyword>
<proteinExistence type="predicted"/>
<evidence type="ECO:0000259" key="3">
    <source>
        <dbReference type="Pfam" id="PF24758"/>
    </source>
</evidence>
<evidence type="ECO:0000313" key="4">
    <source>
        <dbReference type="EMBL" id="KAK9285031.1"/>
    </source>
</evidence>
<dbReference type="AlphaFoldDB" id="A0AAP0S076"/>
<gene>
    <name evidence="4" type="ORF">L1049_024213</name>
    <name evidence="5" type="ORF">L1049_024761</name>
</gene>
<evidence type="ECO:0000259" key="1">
    <source>
        <dbReference type="Pfam" id="PF00646"/>
    </source>
</evidence>
<dbReference type="SUPFAM" id="SSF52047">
    <property type="entry name" value="RNI-like"/>
    <property type="match status" value="1"/>
</dbReference>
<dbReference type="Gene3D" id="3.80.10.10">
    <property type="entry name" value="Ribonuclease Inhibitor"/>
    <property type="match status" value="1"/>
</dbReference>
<dbReference type="Proteomes" id="UP001415857">
    <property type="component" value="Unassembled WGS sequence"/>
</dbReference>
<evidence type="ECO:0000313" key="6">
    <source>
        <dbReference type="Proteomes" id="UP001415857"/>
    </source>
</evidence>
<reference evidence="4 6" key="1">
    <citation type="journal article" date="2024" name="Plant J.">
        <title>Genome sequences and population genomics reveal climatic adaptation and genomic divergence between two closely related sweetgum species.</title>
        <authorList>
            <person name="Xu W.Q."/>
            <person name="Ren C.Q."/>
            <person name="Zhang X.Y."/>
            <person name="Comes H.P."/>
            <person name="Liu X.H."/>
            <person name="Li Y.G."/>
            <person name="Kettle C.J."/>
            <person name="Jalonen R."/>
            <person name="Gaisberger H."/>
            <person name="Ma Y.Z."/>
            <person name="Qiu Y.X."/>
        </authorList>
    </citation>
    <scope>NUCLEOTIDE SEQUENCE [LARGE SCALE GENOMIC DNA]</scope>
    <source>
        <strain evidence="4">Hangzhou</strain>
    </source>
</reference>
<evidence type="ECO:0000313" key="5">
    <source>
        <dbReference type="EMBL" id="KAK9285566.1"/>
    </source>
</evidence>
<feature type="domain" description="F-box" evidence="1">
    <location>
        <begin position="26"/>
        <end position="63"/>
    </location>
</feature>
<dbReference type="InterPro" id="IPR050232">
    <property type="entry name" value="FBL13/AtMIF1-like"/>
</dbReference>
<dbReference type="InterPro" id="IPR006566">
    <property type="entry name" value="FBD"/>
</dbReference>
<sequence>MEPPLKLAAPLGSQNVHNNAHCGGGLSDLPAHIVHHILSLLHMTDIAFISILSKRCRELCMSAPNLNIDSEILRGSLVRRQRFGNFLDRFMNLCNGMEVQTFRLRWIFSRAFCILNEEYRVDTWLHNVVRRNVKELYLDLHPMDRIKAFELPLCIFSCGSLRVLNLNLNNGILKLPSVGFTTLQDLTLSGVRIGHNDFGGWVSSLCKSLMRLNLINVWGINSLSITTSSLQCLTITVQKGDDLHHINVSAEKLHTMILFWGNTHTGKSLHVSAPNLRVLSLDGHNANYYCLANFLHVHEAWIYCLTTPPQACSDWSFFQVIRCISQVKSLYIGGKFIQSLITHGFPQTTLRNLHSLFLTVRSLEDDLVPSIASFLGGLPSLQKLAIKPKFLSAPSITNNTLPLEASGFDAEYWESQNLVFVQKLKEAAIEIHSGENEMQLVKYLLKHAKALEKITIFCSSLEFCSAKENSPLTFPKLHKISKRIEEFKKASSTAAVYLLLK</sequence>
<evidence type="ECO:0000259" key="2">
    <source>
        <dbReference type="Pfam" id="PF08387"/>
    </source>
</evidence>
<dbReference type="Pfam" id="PF08387">
    <property type="entry name" value="FBD"/>
    <property type="match status" value="1"/>
</dbReference>
<dbReference type="PANTHER" id="PTHR31900">
    <property type="entry name" value="F-BOX/RNI SUPERFAMILY PROTEIN-RELATED"/>
    <property type="match status" value="1"/>
</dbReference>
<dbReference type="PANTHER" id="PTHR31900:SF27">
    <property type="entry name" value="FBD DOMAIN-CONTAINING PROTEIN"/>
    <property type="match status" value="1"/>
</dbReference>
<name>A0AAP0S076_LIQFO</name>
<dbReference type="InterPro" id="IPR036047">
    <property type="entry name" value="F-box-like_dom_sf"/>
</dbReference>
<dbReference type="Pfam" id="PF00646">
    <property type="entry name" value="F-box"/>
    <property type="match status" value="1"/>
</dbReference>
<dbReference type="EMBL" id="JBBPBK010000005">
    <property type="protein sequence ID" value="KAK9285031.1"/>
    <property type="molecule type" value="Genomic_DNA"/>
</dbReference>
<dbReference type="InterPro" id="IPR032675">
    <property type="entry name" value="LRR_dom_sf"/>
</dbReference>
<dbReference type="Pfam" id="PF24758">
    <property type="entry name" value="LRR_At5g56370"/>
    <property type="match status" value="1"/>
</dbReference>
<dbReference type="EMBL" id="JBBPBK010000005">
    <property type="protein sequence ID" value="KAK9285566.1"/>
    <property type="molecule type" value="Genomic_DNA"/>
</dbReference>